<dbReference type="Proteomes" id="UP000757435">
    <property type="component" value="Unassembled WGS sequence"/>
</dbReference>
<comment type="caution">
    <text evidence="1">The sequence shown here is derived from an EMBL/GenBank/DDBJ whole genome shotgun (WGS) entry which is preliminary data.</text>
</comment>
<dbReference type="AlphaFoldDB" id="A0A951QBE1"/>
<evidence type="ECO:0000313" key="1">
    <source>
        <dbReference type="EMBL" id="MBW4659698.1"/>
    </source>
</evidence>
<accession>A0A951QBE1</accession>
<reference evidence="1" key="1">
    <citation type="submission" date="2021-05" db="EMBL/GenBank/DDBJ databases">
        <authorList>
            <person name="Pietrasiak N."/>
            <person name="Ward R."/>
            <person name="Stajich J.E."/>
            <person name="Kurbessoian T."/>
        </authorList>
    </citation>
    <scope>NUCLEOTIDE SEQUENCE</scope>
    <source>
        <strain evidence="1">UHER 2000/2452</strain>
    </source>
</reference>
<organism evidence="1 2">
    <name type="scientific">Drouetiella hepatica Uher 2000/2452</name>
    <dbReference type="NCBI Taxonomy" id="904376"/>
    <lineage>
        <taxon>Bacteria</taxon>
        <taxon>Bacillati</taxon>
        <taxon>Cyanobacteriota</taxon>
        <taxon>Cyanophyceae</taxon>
        <taxon>Oculatellales</taxon>
        <taxon>Oculatellaceae</taxon>
        <taxon>Drouetiella</taxon>
    </lineage>
</organism>
<gene>
    <name evidence="1" type="ORF">KME15_13560</name>
</gene>
<proteinExistence type="predicted"/>
<sequence>MPTKDFGVVIGRFYSLESSVQAVGWHYSIQLDPDSPSFTHCKIDYGFEDDLERFE</sequence>
<evidence type="ECO:0000313" key="2">
    <source>
        <dbReference type="Proteomes" id="UP000757435"/>
    </source>
</evidence>
<protein>
    <submittedName>
        <fullName evidence="1">Uncharacterized protein</fullName>
    </submittedName>
</protein>
<reference evidence="1" key="2">
    <citation type="journal article" date="2022" name="Microbiol. Resour. Announc.">
        <title>Metagenome Sequencing to Explore Phylogenomics of Terrestrial Cyanobacteria.</title>
        <authorList>
            <person name="Ward R.D."/>
            <person name="Stajich J.E."/>
            <person name="Johansen J.R."/>
            <person name="Huntemann M."/>
            <person name="Clum A."/>
            <person name="Foster B."/>
            <person name="Foster B."/>
            <person name="Roux S."/>
            <person name="Palaniappan K."/>
            <person name="Varghese N."/>
            <person name="Mukherjee S."/>
            <person name="Reddy T.B.K."/>
            <person name="Daum C."/>
            <person name="Copeland A."/>
            <person name="Chen I.A."/>
            <person name="Ivanova N.N."/>
            <person name="Kyrpides N.C."/>
            <person name="Shapiro N."/>
            <person name="Eloe-Fadrosh E.A."/>
            <person name="Pietrasiak N."/>
        </authorList>
    </citation>
    <scope>NUCLEOTIDE SEQUENCE</scope>
    <source>
        <strain evidence="1">UHER 2000/2452</strain>
    </source>
</reference>
<name>A0A951QBE1_9CYAN</name>
<dbReference type="EMBL" id="JAHHHD010000014">
    <property type="protein sequence ID" value="MBW4659698.1"/>
    <property type="molecule type" value="Genomic_DNA"/>
</dbReference>